<organism evidence="3 4">
    <name type="scientific">Orchesella dallaii</name>
    <dbReference type="NCBI Taxonomy" id="48710"/>
    <lineage>
        <taxon>Eukaryota</taxon>
        <taxon>Metazoa</taxon>
        <taxon>Ecdysozoa</taxon>
        <taxon>Arthropoda</taxon>
        <taxon>Hexapoda</taxon>
        <taxon>Collembola</taxon>
        <taxon>Entomobryomorpha</taxon>
        <taxon>Entomobryoidea</taxon>
        <taxon>Orchesellidae</taxon>
        <taxon>Orchesellinae</taxon>
        <taxon>Orchesella</taxon>
    </lineage>
</organism>
<evidence type="ECO:0000313" key="3">
    <source>
        <dbReference type="EMBL" id="CAL8085774.1"/>
    </source>
</evidence>
<protein>
    <submittedName>
        <fullName evidence="3">Uncharacterized protein</fullName>
    </submittedName>
</protein>
<proteinExistence type="predicted"/>
<accession>A0ABP1Q5S9</accession>
<evidence type="ECO:0000256" key="1">
    <source>
        <dbReference type="SAM" id="Coils"/>
    </source>
</evidence>
<dbReference type="Proteomes" id="UP001642540">
    <property type="component" value="Unassembled WGS sequence"/>
</dbReference>
<comment type="caution">
    <text evidence="3">The sequence shown here is derived from an EMBL/GenBank/DDBJ whole genome shotgun (WGS) entry which is preliminary data.</text>
</comment>
<gene>
    <name evidence="3" type="ORF">ODALV1_LOCUS6227</name>
</gene>
<dbReference type="EMBL" id="CAXLJM020000019">
    <property type="protein sequence ID" value="CAL8085774.1"/>
    <property type="molecule type" value="Genomic_DNA"/>
</dbReference>
<keyword evidence="4" id="KW-1185">Reference proteome</keyword>
<feature type="region of interest" description="Disordered" evidence="2">
    <location>
        <begin position="262"/>
        <end position="314"/>
    </location>
</feature>
<feature type="compositionally biased region" description="Low complexity" evidence="2">
    <location>
        <begin position="288"/>
        <end position="300"/>
    </location>
</feature>
<evidence type="ECO:0000313" key="4">
    <source>
        <dbReference type="Proteomes" id="UP001642540"/>
    </source>
</evidence>
<reference evidence="3 4" key="1">
    <citation type="submission" date="2024-08" db="EMBL/GenBank/DDBJ databases">
        <authorList>
            <person name="Cucini C."/>
            <person name="Frati F."/>
        </authorList>
    </citation>
    <scope>NUCLEOTIDE SEQUENCE [LARGE SCALE GENOMIC DNA]</scope>
</reference>
<evidence type="ECO:0000256" key="2">
    <source>
        <dbReference type="SAM" id="MobiDB-lite"/>
    </source>
</evidence>
<name>A0ABP1Q5S9_9HEXA</name>
<feature type="coiled-coil region" evidence="1">
    <location>
        <begin position="24"/>
        <end position="136"/>
    </location>
</feature>
<sequence>MEMDPSTSIKNGTKFTIQTSQQMIRDIKQMVVKLKATVTEKKKENSKLKTELAASQVTVQNLQEEVQKCRNLEETVRRDNLKYKEEVFQRSTELEYFKESFRENLKKETKKLRDKVSELRGIREQLKAELETTIQEKNNGEEFRRGIELELSDLFQTVVLDKTHNEDVEVGSASCSQRDEAETQEMDEVNMKESADGNESHGKELIVVLPPCPRVPKLEVMDDGEDSVGEDECQQVNECEQMTFREMKGTPEDEPIDCGGMSDREVHHGGQVGDDNDGMPRRGKKIRSLSPISVASSSGSQVQGGKRESRSTSLKVSLYNQVHAVDGSRKSTFRCVCGKTMLSKSGLNQHVGYYNRASLRKTASMCSNTTDLDDTRTMERRARKSLDESQVHERKRIRIRPVDSISMLSFIDF</sequence>
<keyword evidence="1" id="KW-0175">Coiled coil</keyword>